<evidence type="ECO:0000313" key="11">
    <source>
        <dbReference type="Proteomes" id="UP000269539"/>
    </source>
</evidence>
<dbReference type="AlphaFoldDB" id="A0A3M7GLV8"/>
<protein>
    <recommendedName>
        <fullName evidence="1">non-specific serine/threonine protein kinase</fullName>
        <ecNumber evidence="1">2.7.11.1</ecNumber>
    </recommendedName>
</protein>
<accession>A0A3M7GLV8</accession>
<dbReference type="InterPro" id="IPR051334">
    <property type="entry name" value="SRPK"/>
</dbReference>
<dbReference type="EC" id="2.7.11.1" evidence="1"/>
<dbReference type="PROSITE" id="PS50011">
    <property type="entry name" value="PROTEIN_KINASE_DOM"/>
    <property type="match status" value="1"/>
</dbReference>
<evidence type="ECO:0000256" key="5">
    <source>
        <dbReference type="ARBA" id="ARBA00022777"/>
    </source>
</evidence>
<dbReference type="GO" id="GO:0005524">
    <property type="term" value="F:ATP binding"/>
    <property type="evidence" value="ECO:0007669"/>
    <property type="project" value="UniProtKB-KW"/>
</dbReference>
<keyword evidence="2" id="KW-0723">Serine/threonine-protein kinase</keyword>
<keyword evidence="4" id="KW-0547">Nucleotide-binding</keyword>
<evidence type="ECO:0000256" key="4">
    <source>
        <dbReference type="ARBA" id="ARBA00022741"/>
    </source>
</evidence>
<name>A0A3M7GLV8_HORWE</name>
<evidence type="ECO:0000256" key="2">
    <source>
        <dbReference type="ARBA" id="ARBA00022527"/>
    </source>
</evidence>
<comment type="catalytic activity">
    <reaction evidence="8">
        <text>L-seryl-[protein] + ATP = O-phospho-L-seryl-[protein] + ADP + H(+)</text>
        <dbReference type="Rhea" id="RHEA:17989"/>
        <dbReference type="Rhea" id="RHEA-COMP:9863"/>
        <dbReference type="Rhea" id="RHEA-COMP:11604"/>
        <dbReference type="ChEBI" id="CHEBI:15378"/>
        <dbReference type="ChEBI" id="CHEBI:29999"/>
        <dbReference type="ChEBI" id="CHEBI:30616"/>
        <dbReference type="ChEBI" id="CHEBI:83421"/>
        <dbReference type="ChEBI" id="CHEBI:456216"/>
        <dbReference type="EC" id="2.7.11.1"/>
    </reaction>
</comment>
<gene>
    <name evidence="10" type="ORF">D0864_03314</name>
</gene>
<keyword evidence="6" id="KW-0067">ATP-binding</keyword>
<sequence>HRLCYTAYATRSIVCDADRKSLLDKDGSLFCLRQHRAFSRSGRRDSTWLQSRTLLSSHVFQDRYRVIGKLGYSTSTVWLCHDLRDGKQYIALKVYVNCSRMHRELPIYTHISNIHSHYGGKWSLRRPLDSFEINGPNGKHSCLVHEALGMNLGELRDLVPSGEFTSDLVRESLSETLRALHFLREEAHIYNQRTSYSVSWVTLLSPGPRKELPSHTVYVSRPMSLTKGAPLLCDFSEARFDDPQNVDRVMPDVYRAPEVILGMPWSYPIDLWGFAVTLWDIFQPERLFSPHNGDGRYSEDHHVAQMMAVMGPPPLDLLRRSEKSKQFWDETVSRDLKKYIGAWKGRVPIPETNLNILEARLEGQEKELFLNFIRKMLQWKPEDRIDFEGIFMDEWLSADLIEAGEVVREE</sequence>
<dbReference type="SMART" id="SM00220">
    <property type="entry name" value="S_TKc"/>
    <property type="match status" value="1"/>
</dbReference>
<dbReference type="GO" id="GO:0050684">
    <property type="term" value="P:regulation of mRNA processing"/>
    <property type="evidence" value="ECO:0007669"/>
    <property type="project" value="TreeGrafter"/>
</dbReference>
<dbReference type="GO" id="GO:0004674">
    <property type="term" value="F:protein serine/threonine kinase activity"/>
    <property type="evidence" value="ECO:0007669"/>
    <property type="project" value="UniProtKB-KW"/>
</dbReference>
<feature type="domain" description="Protein kinase" evidence="9">
    <location>
        <begin position="61"/>
        <end position="396"/>
    </location>
</feature>
<dbReference type="GO" id="GO:0000245">
    <property type="term" value="P:spliceosomal complex assembly"/>
    <property type="evidence" value="ECO:0007669"/>
    <property type="project" value="TreeGrafter"/>
</dbReference>
<evidence type="ECO:0000256" key="1">
    <source>
        <dbReference type="ARBA" id="ARBA00012513"/>
    </source>
</evidence>
<evidence type="ECO:0000313" key="10">
    <source>
        <dbReference type="EMBL" id="RMZ02033.1"/>
    </source>
</evidence>
<dbReference type="InterPro" id="IPR000719">
    <property type="entry name" value="Prot_kinase_dom"/>
</dbReference>
<dbReference type="EMBL" id="QWIO01000252">
    <property type="protein sequence ID" value="RMZ02033.1"/>
    <property type="molecule type" value="Genomic_DNA"/>
</dbReference>
<dbReference type="PANTHER" id="PTHR47634:SF9">
    <property type="entry name" value="PROTEIN KINASE DOMAIN-CONTAINING PROTEIN-RELATED"/>
    <property type="match status" value="1"/>
</dbReference>
<keyword evidence="5" id="KW-0418">Kinase</keyword>
<dbReference type="Gene3D" id="1.10.510.10">
    <property type="entry name" value="Transferase(Phosphotransferase) domain 1"/>
    <property type="match status" value="1"/>
</dbReference>
<dbReference type="Pfam" id="PF00069">
    <property type="entry name" value="Pkinase"/>
    <property type="match status" value="1"/>
</dbReference>
<keyword evidence="3" id="KW-0808">Transferase</keyword>
<organism evidence="10 11">
    <name type="scientific">Hortaea werneckii</name>
    <name type="common">Black yeast</name>
    <name type="synonym">Cladosporium werneckii</name>
    <dbReference type="NCBI Taxonomy" id="91943"/>
    <lineage>
        <taxon>Eukaryota</taxon>
        <taxon>Fungi</taxon>
        <taxon>Dikarya</taxon>
        <taxon>Ascomycota</taxon>
        <taxon>Pezizomycotina</taxon>
        <taxon>Dothideomycetes</taxon>
        <taxon>Dothideomycetidae</taxon>
        <taxon>Mycosphaerellales</taxon>
        <taxon>Teratosphaeriaceae</taxon>
        <taxon>Hortaea</taxon>
    </lineage>
</organism>
<evidence type="ECO:0000259" key="9">
    <source>
        <dbReference type="PROSITE" id="PS50011"/>
    </source>
</evidence>
<evidence type="ECO:0000256" key="8">
    <source>
        <dbReference type="ARBA" id="ARBA00048679"/>
    </source>
</evidence>
<dbReference type="VEuPathDB" id="FungiDB:BTJ68_12265"/>
<feature type="non-terminal residue" evidence="10">
    <location>
        <position position="1"/>
    </location>
</feature>
<comment type="caution">
    <text evidence="10">The sequence shown here is derived from an EMBL/GenBank/DDBJ whole genome shotgun (WGS) entry which is preliminary data.</text>
</comment>
<evidence type="ECO:0000256" key="7">
    <source>
        <dbReference type="ARBA" id="ARBA00047899"/>
    </source>
</evidence>
<evidence type="ECO:0000256" key="6">
    <source>
        <dbReference type="ARBA" id="ARBA00022840"/>
    </source>
</evidence>
<evidence type="ECO:0000256" key="3">
    <source>
        <dbReference type="ARBA" id="ARBA00022679"/>
    </source>
</evidence>
<dbReference type="GO" id="GO:0005634">
    <property type="term" value="C:nucleus"/>
    <property type="evidence" value="ECO:0007669"/>
    <property type="project" value="TreeGrafter"/>
</dbReference>
<dbReference type="Proteomes" id="UP000269539">
    <property type="component" value="Unassembled WGS sequence"/>
</dbReference>
<dbReference type="SUPFAM" id="SSF56112">
    <property type="entry name" value="Protein kinase-like (PK-like)"/>
    <property type="match status" value="1"/>
</dbReference>
<dbReference type="GO" id="GO:0005737">
    <property type="term" value="C:cytoplasm"/>
    <property type="evidence" value="ECO:0007669"/>
    <property type="project" value="TreeGrafter"/>
</dbReference>
<dbReference type="Gene3D" id="3.30.200.20">
    <property type="entry name" value="Phosphorylase Kinase, domain 1"/>
    <property type="match status" value="1"/>
</dbReference>
<comment type="catalytic activity">
    <reaction evidence="7">
        <text>L-threonyl-[protein] + ATP = O-phospho-L-threonyl-[protein] + ADP + H(+)</text>
        <dbReference type="Rhea" id="RHEA:46608"/>
        <dbReference type="Rhea" id="RHEA-COMP:11060"/>
        <dbReference type="Rhea" id="RHEA-COMP:11605"/>
        <dbReference type="ChEBI" id="CHEBI:15378"/>
        <dbReference type="ChEBI" id="CHEBI:30013"/>
        <dbReference type="ChEBI" id="CHEBI:30616"/>
        <dbReference type="ChEBI" id="CHEBI:61977"/>
        <dbReference type="ChEBI" id="CHEBI:456216"/>
        <dbReference type="EC" id="2.7.11.1"/>
    </reaction>
</comment>
<reference evidence="10 11" key="1">
    <citation type="journal article" date="2018" name="BMC Genomics">
        <title>Genomic evidence for intraspecific hybridization in a clonal and extremely halotolerant yeast.</title>
        <authorList>
            <person name="Gostincar C."/>
            <person name="Stajich J.E."/>
            <person name="Zupancic J."/>
            <person name="Zalar P."/>
            <person name="Gunde-Cimerman N."/>
        </authorList>
    </citation>
    <scope>NUCLEOTIDE SEQUENCE [LARGE SCALE GENOMIC DNA]</scope>
    <source>
        <strain evidence="10 11">EXF-10513</strain>
    </source>
</reference>
<dbReference type="InterPro" id="IPR011009">
    <property type="entry name" value="Kinase-like_dom_sf"/>
</dbReference>
<dbReference type="PANTHER" id="PTHR47634">
    <property type="entry name" value="PROTEIN KINASE DOMAIN-CONTAINING PROTEIN-RELATED"/>
    <property type="match status" value="1"/>
</dbReference>
<proteinExistence type="predicted"/>